<gene>
    <name evidence="2" type="ORF">SI65_09934</name>
</gene>
<evidence type="ECO:0000313" key="3">
    <source>
        <dbReference type="Proteomes" id="UP000094569"/>
    </source>
</evidence>
<sequence>MSSANPGNFANRPHEQVEGIARKGGQSSHNSGFAHMDESKQKDIASQGGQASGGSFRPGDPRAREAGHKGGLSGGQNQPEE</sequence>
<feature type="compositionally biased region" description="Low complexity" evidence="1">
    <location>
        <begin position="45"/>
        <end position="55"/>
    </location>
</feature>
<dbReference type="VEuPathDB" id="FungiDB:SI65_09934"/>
<name>A0A1E3B0Z7_ASPCR</name>
<reference evidence="2 3" key="1">
    <citation type="journal article" date="2016" name="BMC Genomics">
        <title>Comparative genomic and transcriptomic analyses of the Fuzhuan brick tea-fermentation fungus Aspergillus cristatus.</title>
        <authorList>
            <person name="Ge Y."/>
            <person name="Wang Y."/>
            <person name="Liu Y."/>
            <person name="Tan Y."/>
            <person name="Ren X."/>
            <person name="Zhang X."/>
            <person name="Hyde K.D."/>
            <person name="Liu Y."/>
            <person name="Liu Z."/>
        </authorList>
    </citation>
    <scope>NUCLEOTIDE SEQUENCE [LARGE SCALE GENOMIC DNA]</scope>
    <source>
        <strain evidence="2 3">GZAAS20.1005</strain>
    </source>
</reference>
<feature type="compositionally biased region" description="Basic and acidic residues" evidence="1">
    <location>
        <begin position="12"/>
        <end position="21"/>
    </location>
</feature>
<dbReference type="Proteomes" id="UP000094569">
    <property type="component" value="Unassembled WGS sequence"/>
</dbReference>
<dbReference type="STRING" id="573508.A0A1E3B0Z7"/>
<organism evidence="2 3">
    <name type="scientific">Aspergillus cristatus</name>
    <name type="common">Chinese Fuzhuan brick tea-fermentation fungus</name>
    <name type="synonym">Eurotium cristatum</name>
    <dbReference type="NCBI Taxonomy" id="573508"/>
    <lineage>
        <taxon>Eukaryota</taxon>
        <taxon>Fungi</taxon>
        <taxon>Dikarya</taxon>
        <taxon>Ascomycota</taxon>
        <taxon>Pezizomycotina</taxon>
        <taxon>Eurotiomycetes</taxon>
        <taxon>Eurotiomycetidae</taxon>
        <taxon>Eurotiales</taxon>
        <taxon>Aspergillaceae</taxon>
        <taxon>Aspergillus</taxon>
        <taxon>Aspergillus subgen. Aspergillus</taxon>
    </lineage>
</organism>
<protein>
    <submittedName>
        <fullName evidence="2">Conidiation-specific protein 10</fullName>
    </submittedName>
</protein>
<dbReference type="AlphaFoldDB" id="A0A1E3B0Z7"/>
<comment type="caution">
    <text evidence="2">The sequence shown here is derived from an EMBL/GenBank/DDBJ whole genome shotgun (WGS) entry which is preliminary data.</text>
</comment>
<dbReference type="OrthoDB" id="2137750at2759"/>
<feature type="compositionally biased region" description="Basic and acidic residues" evidence="1">
    <location>
        <begin position="59"/>
        <end position="68"/>
    </location>
</feature>
<evidence type="ECO:0000256" key="1">
    <source>
        <dbReference type="SAM" id="MobiDB-lite"/>
    </source>
</evidence>
<feature type="region of interest" description="Disordered" evidence="1">
    <location>
        <begin position="1"/>
        <end position="81"/>
    </location>
</feature>
<proteinExistence type="predicted"/>
<keyword evidence="3" id="KW-1185">Reference proteome</keyword>
<dbReference type="InterPro" id="IPR019626">
    <property type="entry name" value="Stress-induced_KGG_rpt"/>
</dbReference>
<evidence type="ECO:0000313" key="2">
    <source>
        <dbReference type="EMBL" id="ODM14589.1"/>
    </source>
</evidence>
<accession>A0A1E3B0Z7</accession>
<dbReference type="Pfam" id="PF10685">
    <property type="entry name" value="KGG"/>
    <property type="match status" value="2"/>
</dbReference>
<dbReference type="EMBL" id="JXNT01000023">
    <property type="protein sequence ID" value="ODM14589.1"/>
    <property type="molecule type" value="Genomic_DNA"/>
</dbReference>